<proteinExistence type="predicted"/>
<sequence length="473" mass="50707">MESENWRTFRFGCYAYIVQRRKNSYGKYLELSEYGGKGQRSYVIIPKGYEGKGWVDGRQQLQKLKVHHEKQKEAASLGGTSEEEKGEGKTSGATTETKPVEIKAQRSYAKKVIGVQSSKVAGEVAPKLIKEGANSRMTETVIAAENLASQRVEHLEDKENIKELLLSLQNQISSCLRKLEMGWGNKEPETKLKPIDEGGGLKTRALSGDNEAGLGPVKPTQIGETVHKSTRQYIIKRYHKIYVRRNPTRRQGRWRPKVVGWKAQPETEVWSEDGRSGSPRREGGVLATEYAGEGHKKAEEAKGGVEGAGLGEKAGGVADSADEGIIHHFGASEAVGQLRDMVTQSTSGAGDDAGGSSSSGNAGNSSEHADEATDKVDETCGLSRRFGSGIDRPVEELRAELEAADSDGMAGSEADSAGEGEKSLTSSVEGVGQAVNQFTVQPICVGIAVGGLSGAETGVGETECLGEMVVYEE</sequence>
<feature type="region of interest" description="Disordered" evidence="1">
    <location>
        <begin position="403"/>
        <end position="422"/>
    </location>
</feature>
<feature type="compositionally biased region" description="Gly residues" evidence="1">
    <location>
        <begin position="304"/>
        <end position="314"/>
    </location>
</feature>
<feature type="region of interest" description="Disordered" evidence="1">
    <location>
        <begin position="344"/>
        <end position="388"/>
    </location>
</feature>
<keyword evidence="3" id="KW-1185">Reference proteome</keyword>
<feature type="region of interest" description="Disordered" evidence="1">
    <location>
        <begin position="65"/>
        <end position="101"/>
    </location>
</feature>
<feature type="compositionally biased region" description="Low complexity" evidence="1">
    <location>
        <begin position="347"/>
        <end position="366"/>
    </location>
</feature>
<protein>
    <submittedName>
        <fullName evidence="2">Uncharacterized protein</fullName>
    </submittedName>
</protein>
<evidence type="ECO:0000313" key="3">
    <source>
        <dbReference type="Proteomes" id="UP000327013"/>
    </source>
</evidence>
<feature type="region of interest" description="Disordered" evidence="1">
    <location>
        <begin position="288"/>
        <end position="317"/>
    </location>
</feature>
<name>A0A660KQI3_9ROSI</name>
<feature type="compositionally biased region" description="Basic and acidic residues" evidence="1">
    <location>
        <begin position="367"/>
        <end position="378"/>
    </location>
</feature>
<accession>A0A660KQI3</accession>
<gene>
    <name evidence="2" type="ORF">FH972_010539</name>
</gene>
<evidence type="ECO:0000313" key="2">
    <source>
        <dbReference type="EMBL" id="KAE8037991.1"/>
    </source>
</evidence>
<organism evidence="2 3">
    <name type="scientific">Carpinus fangiana</name>
    <dbReference type="NCBI Taxonomy" id="176857"/>
    <lineage>
        <taxon>Eukaryota</taxon>
        <taxon>Viridiplantae</taxon>
        <taxon>Streptophyta</taxon>
        <taxon>Embryophyta</taxon>
        <taxon>Tracheophyta</taxon>
        <taxon>Spermatophyta</taxon>
        <taxon>Magnoliopsida</taxon>
        <taxon>eudicotyledons</taxon>
        <taxon>Gunneridae</taxon>
        <taxon>Pentapetalae</taxon>
        <taxon>rosids</taxon>
        <taxon>fabids</taxon>
        <taxon>Fagales</taxon>
        <taxon>Betulaceae</taxon>
        <taxon>Carpinus</taxon>
    </lineage>
</organism>
<dbReference type="EMBL" id="CM017324">
    <property type="protein sequence ID" value="KAE8037991.1"/>
    <property type="molecule type" value="Genomic_DNA"/>
</dbReference>
<dbReference type="AlphaFoldDB" id="A0A660KQI3"/>
<reference evidence="2 3" key="1">
    <citation type="submission" date="2019-06" db="EMBL/GenBank/DDBJ databases">
        <title>A chromosomal-level reference genome of Carpinus fangiana (Coryloideae, Betulaceae).</title>
        <authorList>
            <person name="Yang X."/>
            <person name="Wang Z."/>
            <person name="Zhang L."/>
            <person name="Hao G."/>
            <person name="Liu J."/>
            <person name="Yang Y."/>
        </authorList>
    </citation>
    <scope>NUCLEOTIDE SEQUENCE [LARGE SCALE GENOMIC DNA]</scope>
    <source>
        <strain evidence="2">Cfa_2016G</strain>
        <tissue evidence="2">Leaf</tissue>
    </source>
</reference>
<dbReference type="Proteomes" id="UP000327013">
    <property type="component" value="Chromosome 4"/>
</dbReference>
<evidence type="ECO:0000256" key="1">
    <source>
        <dbReference type="SAM" id="MobiDB-lite"/>
    </source>
</evidence>
<feature type="compositionally biased region" description="Basic and acidic residues" evidence="1">
    <location>
        <begin position="292"/>
        <end position="303"/>
    </location>
</feature>